<dbReference type="Proteomes" id="UP000663722">
    <property type="component" value="Chromosome"/>
</dbReference>
<dbReference type="EMBL" id="CP061800">
    <property type="protein sequence ID" value="QTA86191.1"/>
    <property type="molecule type" value="Genomic_DNA"/>
</dbReference>
<proteinExistence type="predicted"/>
<protein>
    <submittedName>
        <fullName evidence="2">Uncharacterized protein</fullName>
    </submittedName>
</protein>
<dbReference type="KEGG" id="dmm:dnm_022120"/>
<evidence type="ECO:0000256" key="1">
    <source>
        <dbReference type="SAM" id="MobiDB-lite"/>
    </source>
</evidence>
<sequence length="38" mass="4386">MSPEFSLIPRKIGIPEGSMAMTGHESGEREWREIKERL</sequence>
<reference evidence="2" key="1">
    <citation type="journal article" date="2021" name="Microb. Physiol.">
        <title>Proteogenomic Insights into the Physiology of Marine, Sulfate-Reducing, Filamentous Desulfonema limicola and Desulfonema magnum.</title>
        <authorList>
            <person name="Schnaars V."/>
            <person name="Wohlbrand L."/>
            <person name="Scheve S."/>
            <person name="Hinrichs C."/>
            <person name="Reinhardt R."/>
            <person name="Rabus R."/>
        </authorList>
    </citation>
    <scope>NUCLEOTIDE SEQUENCE</scope>
    <source>
        <strain evidence="2">4be13</strain>
    </source>
</reference>
<evidence type="ECO:0000313" key="3">
    <source>
        <dbReference type="Proteomes" id="UP000663722"/>
    </source>
</evidence>
<keyword evidence="3" id="KW-1185">Reference proteome</keyword>
<feature type="compositionally biased region" description="Basic and acidic residues" evidence="1">
    <location>
        <begin position="25"/>
        <end position="38"/>
    </location>
</feature>
<feature type="region of interest" description="Disordered" evidence="1">
    <location>
        <begin position="16"/>
        <end position="38"/>
    </location>
</feature>
<name>A0A975BIP3_9BACT</name>
<evidence type="ECO:0000313" key="2">
    <source>
        <dbReference type="EMBL" id="QTA86191.1"/>
    </source>
</evidence>
<gene>
    <name evidence="2" type="ORF">dnm_022120</name>
</gene>
<accession>A0A975BIP3</accession>
<organism evidence="2 3">
    <name type="scientific">Desulfonema magnum</name>
    <dbReference type="NCBI Taxonomy" id="45655"/>
    <lineage>
        <taxon>Bacteria</taxon>
        <taxon>Pseudomonadati</taxon>
        <taxon>Thermodesulfobacteriota</taxon>
        <taxon>Desulfobacteria</taxon>
        <taxon>Desulfobacterales</taxon>
        <taxon>Desulfococcaceae</taxon>
        <taxon>Desulfonema</taxon>
    </lineage>
</organism>
<dbReference type="AlphaFoldDB" id="A0A975BIP3"/>